<evidence type="ECO:0000256" key="6">
    <source>
        <dbReference type="ARBA" id="ARBA00022962"/>
    </source>
</evidence>
<comment type="pathway">
    <text evidence="7">Cofactor biosynthesis; adenosylcobalamin biosynthesis; cob(II)yrinate a,c-diamide from sirohydrochlorin (anaerobic route): step 10/10.</text>
</comment>
<dbReference type="EMBL" id="RLII01000001">
    <property type="protein sequence ID" value="RXE60503.1"/>
    <property type="molecule type" value="Genomic_DNA"/>
</dbReference>
<evidence type="ECO:0000256" key="7">
    <source>
        <dbReference type="HAMAP-Rule" id="MF_00027"/>
    </source>
</evidence>
<accession>A0A4Q0I7V7</accession>
<dbReference type="Proteomes" id="UP000289166">
    <property type="component" value="Unassembled WGS sequence"/>
</dbReference>
<reference evidence="11" key="1">
    <citation type="submission" date="2018-11" db="EMBL/GenBank/DDBJ databases">
        <title>Genome sequencing of a novel mesophilic and cellulolytic organism within the genus Hungateiclostridium.</title>
        <authorList>
            <person name="Rettenmaier R."/>
            <person name="Liebl W."/>
            <person name="Zverlov V."/>
        </authorList>
    </citation>
    <scope>NUCLEOTIDE SEQUENCE [LARGE SCALE GENOMIC DNA]</scope>
    <source>
        <strain evidence="11">N2K1</strain>
    </source>
</reference>
<dbReference type="OrthoDB" id="9764035at2"/>
<dbReference type="PANTHER" id="PTHR43873">
    <property type="entry name" value="COBYRINATE A,C-DIAMIDE SYNTHASE"/>
    <property type="match status" value="1"/>
</dbReference>
<proteinExistence type="inferred from homology"/>
<dbReference type="CDD" id="cd03130">
    <property type="entry name" value="GATase1_CobB"/>
    <property type="match status" value="1"/>
</dbReference>
<dbReference type="SUPFAM" id="SSF52317">
    <property type="entry name" value="Class I glutamine amidotransferase-like"/>
    <property type="match status" value="1"/>
</dbReference>
<dbReference type="InterPro" id="IPR004484">
    <property type="entry name" value="CbiA/CobB_synth"/>
</dbReference>
<evidence type="ECO:0000256" key="5">
    <source>
        <dbReference type="ARBA" id="ARBA00022842"/>
    </source>
</evidence>
<comment type="miscellaneous">
    <text evidence="7">The a and c carboxylates of cobyrinate are activated for nucleophilic attack via formation of a phosphorylated intermediate by ATP. CbiA catalyzes first the amidation of the c-carboxylate, and then that of the a-carboxylate.</text>
</comment>
<dbReference type="Pfam" id="PF07685">
    <property type="entry name" value="GATase_3"/>
    <property type="match status" value="1"/>
</dbReference>
<comment type="similarity">
    <text evidence="7">Belongs to the CobB/CbiA family.</text>
</comment>
<sequence length="447" mass="49928">MINKKINRIMIAGTNSGCGKTTVTCAILKALKNRGLKVAAFKCGPDYIDPMFHSEIIETNSRNIDLFLCGERQARYLFAKNSENTDVSVVEGVMGFYDGVGGNTGENSSWDISNKLGIPAVLVVNCKGASVSVAAMIKGYLDFDKNRIEAVVLNNVSKHMYKMYKETIENRLGIRVAGYMPFEPEAVIGSRHLGLVTAKEIGSLKQKTELLAAIAEETIDLDLLLDIANNAEHFDYEKIEVEQISDVRIAVAKDRAFCFYYQDSLELLEKMGAKLIYFSPTEDIRLTEDVDGLILGGGYPELYLEKLSKNAGMIYSIRAAWREGMPIYAECGGFMYLGKSINSYAMTHIIEPGFEMTEKLQNFGYVTLTAKDNTMLLEHGESATAHEFHYSKNDSDSGSLTARKASGKTWETGYCKENVFALYPHIHFWGNIQMAARFIKKCEEYKK</sequence>
<comment type="cofactor">
    <cofactor evidence="1 7">
        <name>Mg(2+)</name>
        <dbReference type="ChEBI" id="CHEBI:18420"/>
    </cofactor>
</comment>
<keyword evidence="6 7" id="KW-0315">Glutamine amidotransferase</keyword>
<keyword evidence="3 7" id="KW-0547">Nucleotide-binding</keyword>
<dbReference type="GO" id="GO:0042242">
    <property type="term" value="F:cobyrinic acid a,c-diamide synthase activity"/>
    <property type="evidence" value="ECO:0007669"/>
    <property type="project" value="UniProtKB-UniRule"/>
</dbReference>
<keyword evidence="5 7" id="KW-0460">Magnesium</keyword>
<evidence type="ECO:0000256" key="4">
    <source>
        <dbReference type="ARBA" id="ARBA00022840"/>
    </source>
</evidence>
<dbReference type="CDD" id="cd05388">
    <property type="entry name" value="CobB_N"/>
    <property type="match status" value="1"/>
</dbReference>
<name>A0A4Q0I7V7_9FIRM</name>
<comment type="function">
    <text evidence="7">Catalyzes the ATP-dependent amidation of the two carboxylate groups at positions a and c of cobyrinate, using either L-glutamine or ammonia as the nitrogen source.</text>
</comment>
<dbReference type="RefSeq" id="WP_128705598.1">
    <property type="nucleotide sequence ID" value="NZ_RLII01000001.1"/>
</dbReference>
<dbReference type="PANTHER" id="PTHR43873:SF1">
    <property type="entry name" value="COBYRINATE A,C-DIAMIDE SYNTHASE"/>
    <property type="match status" value="1"/>
</dbReference>
<dbReference type="PROSITE" id="PS51274">
    <property type="entry name" value="GATASE_COBBQ"/>
    <property type="match status" value="1"/>
</dbReference>
<evidence type="ECO:0000259" key="8">
    <source>
        <dbReference type="Pfam" id="PF01656"/>
    </source>
</evidence>
<keyword evidence="7" id="KW-0169">Cobalamin biosynthesis</keyword>
<dbReference type="NCBIfam" id="NF002204">
    <property type="entry name" value="PRK01077.1"/>
    <property type="match status" value="1"/>
</dbReference>
<dbReference type="GO" id="GO:0005524">
    <property type="term" value="F:ATP binding"/>
    <property type="evidence" value="ECO:0007669"/>
    <property type="project" value="UniProtKB-UniRule"/>
</dbReference>
<evidence type="ECO:0000256" key="1">
    <source>
        <dbReference type="ARBA" id="ARBA00001946"/>
    </source>
</evidence>
<comment type="domain">
    <text evidence="7">Comprises of two domains. The C-terminal domain contains the binding site for glutamine and catalyzes the hydrolysis of this substrate to glutamate and ammonia. The N-terminal domain is anticipated to bind ATP and cobyrinate and catalyzes the ultimate synthesis of the diamide product. The ammonia produced via the glutaminase domain is probably translocated to the adjacent domain via a molecular tunnel, where it reacts with an activated intermediate.</text>
</comment>
<organism evidence="10 11">
    <name type="scientific">Acetivibrio mesophilus</name>
    <dbReference type="NCBI Taxonomy" id="2487273"/>
    <lineage>
        <taxon>Bacteria</taxon>
        <taxon>Bacillati</taxon>
        <taxon>Bacillota</taxon>
        <taxon>Clostridia</taxon>
        <taxon>Eubacteriales</taxon>
        <taxon>Oscillospiraceae</taxon>
        <taxon>Acetivibrio</taxon>
    </lineage>
</organism>
<dbReference type="InterPro" id="IPR002586">
    <property type="entry name" value="CobQ/CobB/MinD/ParA_Nub-bd_dom"/>
</dbReference>
<keyword evidence="2 7" id="KW-0436">Ligase</keyword>
<feature type="domain" description="CobQ/CobB/MinD/ParA nucleotide binding" evidence="8">
    <location>
        <begin position="9"/>
        <end position="185"/>
    </location>
</feature>
<feature type="active site" description="Nucleophile" evidence="7">
    <location>
        <position position="331"/>
    </location>
</feature>
<evidence type="ECO:0000313" key="10">
    <source>
        <dbReference type="EMBL" id="RXE60503.1"/>
    </source>
</evidence>
<comment type="catalytic activity">
    <reaction evidence="7">
        <text>cob(II)yrinate + 2 L-glutamine + 2 ATP + 2 H2O = cob(II)yrinate a,c diamide + 2 L-glutamate + 2 ADP + 2 phosphate + 2 H(+)</text>
        <dbReference type="Rhea" id="RHEA:26289"/>
        <dbReference type="ChEBI" id="CHEBI:15377"/>
        <dbReference type="ChEBI" id="CHEBI:15378"/>
        <dbReference type="ChEBI" id="CHEBI:29985"/>
        <dbReference type="ChEBI" id="CHEBI:30616"/>
        <dbReference type="ChEBI" id="CHEBI:43474"/>
        <dbReference type="ChEBI" id="CHEBI:58359"/>
        <dbReference type="ChEBI" id="CHEBI:58537"/>
        <dbReference type="ChEBI" id="CHEBI:58894"/>
        <dbReference type="ChEBI" id="CHEBI:456216"/>
        <dbReference type="EC" id="6.3.5.11"/>
    </reaction>
</comment>
<keyword evidence="4 7" id="KW-0067">ATP-binding</keyword>
<protein>
    <recommendedName>
        <fullName evidence="7">Cobyrinate a,c-diamide synthase</fullName>
        <ecNumber evidence="7">6.3.5.11</ecNumber>
    </recommendedName>
    <alternativeName>
        <fullName evidence="7">Cobyrinic acid a,c-diamide synthetase</fullName>
    </alternativeName>
</protein>
<evidence type="ECO:0000256" key="3">
    <source>
        <dbReference type="ARBA" id="ARBA00022741"/>
    </source>
</evidence>
<evidence type="ECO:0000313" key="11">
    <source>
        <dbReference type="Proteomes" id="UP000289166"/>
    </source>
</evidence>
<dbReference type="InterPro" id="IPR011698">
    <property type="entry name" value="GATase_3"/>
</dbReference>
<keyword evidence="11" id="KW-1185">Reference proteome</keyword>
<dbReference type="InterPro" id="IPR027417">
    <property type="entry name" value="P-loop_NTPase"/>
</dbReference>
<dbReference type="InterPro" id="IPR029062">
    <property type="entry name" value="Class_I_gatase-like"/>
</dbReference>
<dbReference type="Pfam" id="PF01656">
    <property type="entry name" value="CbiA"/>
    <property type="match status" value="1"/>
</dbReference>
<dbReference type="GO" id="GO:0009236">
    <property type="term" value="P:cobalamin biosynthetic process"/>
    <property type="evidence" value="ECO:0007669"/>
    <property type="project" value="UniProtKB-UniRule"/>
</dbReference>
<dbReference type="HAMAP" id="MF_00027">
    <property type="entry name" value="CobB_CbiA"/>
    <property type="match status" value="1"/>
</dbReference>
<feature type="domain" description="CobB/CobQ-like glutamine amidotransferase" evidence="9">
    <location>
        <begin position="248"/>
        <end position="430"/>
    </location>
</feature>
<dbReference type="Gene3D" id="3.40.50.300">
    <property type="entry name" value="P-loop containing nucleotide triphosphate hydrolases"/>
    <property type="match status" value="2"/>
</dbReference>
<dbReference type="EC" id="6.3.5.11" evidence="7"/>
<evidence type="ECO:0000259" key="9">
    <source>
        <dbReference type="Pfam" id="PF07685"/>
    </source>
</evidence>
<evidence type="ECO:0000256" key="2">
    <source>
        <dbReference type="ARBA" id="ARBA00022598"/>
    </source>
</evidence>
<feature type="site" description="Increases nucleophilicity of active site Cys" evidence="7">
    <location>
        <position position="425"/>
    </location>
</feature>
<gene>
    <name evidence="7" type="primary">cbiA</name>
    <name evidence="10" type="ORF">EFD62_00770</name>
</gene>
<comment type="caution">
    <text evidence="10">The sequence shown here is derived from an EMBL/GenBank/DDBJ whole genome shotgun (WGS) entry which is preliminary data.</text>
</comment>
<dbReference type="NCBIfam" id="TIGR00379">
    <property type="entry name" value="cobB"/>
    <property type="match status" value="1"/>
</dbReference>
<dbReference type="SUPFAM" id="SSF52540">
    <property type="entry name" value="P-loop containing nucleoside triphosphate hydrolases"/>
    <property type="match status" value="1"/>
</dbReference>
<dbReference type="Gene3D" id="3.40.50.880">
    <property type="match status" value="1"/>
</dbReference>
<dbReference type="AlphaFoldDB" id="A0A4Q0I7V7"/>
<dbReference type="UniPathway" id="UPA00148">
    <property type="reaction ID" value="UER00231"/>
</dbReference>